<feature type="region of interest" description="Disordered" evidence="7">
    <location>
        <begin position="1"/>
        <end position="40"/>
    </location>
</feature>
<reference evidence="9" key="1">
    <citation type="submission" date="2022-11" db="EMBL/GenBank/DDBJ databases">
        <authorList>
            <person name="Petersen C."/>
        </authorList>
    </citation>
    <scope>NUCLEOTIDE SEQUENCE</scope>
    <source>
        <strain evidence="9">IBT 30761</strain>
    </source>
</reference>
<dbReference type="PANTHER" id="PTHR45957:SF1">
    <property type="entry name" value="ANAPHASE-PROMOTING COMPLEX SUBUNIT 2"/>
    <property type="match status" value="1"/>
</dbReference>
<dbReference type="FunFam" id="1.20.1310.10:FF:000033">
    <property type="entry name" value="Anaphase-promoting complex subunit ApcB"/>
    <property type="match status" value="1"/>
</dbReference>
<evidence type="ECO:0000256" key="7">
    <source>
        <dbReference type="SAM" id="MobiDB-lite"/>
    </source>
</evidence>
<keyword evidence="2" id="KW-0132">Cell division</keyword>
<evidence type="ECO:0000313" key="9">
    <source>
        <dbReference type="EMBL" id="KAJ5102686.1"/>
    </source>
</evidence>
<dbReference type="Pfam" id="PF25773">
    <property type="entry name" value="TPR_ANAPC2"/>
    <property type="match status" value="1"/>
</dbReference>
<dbReference type="Pfam" id="PF08672">
    <property type="entry name" value="ANAPC2"/>
    <property type="match status" value="1"/>
</dbReference>
<keyword evidence="3" id="KW-0498">Mitosis</keyword>
<feature type="region of interest" description="Disordered" evidence="7">
    <location>
        <begin position="693"/>
        <end position="715"/>
    </location>
</feature>
<protein>
    <recommendedName>
        <fullName evidence="1">Anaphase-promoting complex subunit 2</fullName>
    </recommendedName>
</protein>
<evidence type="ECO:0000256" key="5">
    <source>
        <dbReference type="ARBA" id="ARBA00023306"/>
    </source>
</evidence>
<sequence>MAAPRDHALGNKQSNHLTQPNRVRFDSSPPLRQKGSTAQCTGQNAAATVITMASTVPLNVGRRRVFHSVFSPASIEARPPFADPTSQASFQSAASSSTVRTDPQSQSFTSLHEQAPSDPETWNRAWAAATAYLSIPDRGFEDSEIVKRRERENTIPPPSRDTVEAFSYLLAAAKHTNAAQGGTASRDLCDWYSEEMRRHFLTNLQRRLREILEAIDKRNALKAVVCYLECTHRSYMGPIRRYIIPLVPTQGHRIISRLDRGFHTVVAYSLQWRTISPLLANYFAEHAVVILGINTLIENSRPQESNDDKMEVDKVYSVSYKDWKATPRDDRVRLMTEGEDIKVTKARERLLKLLGMSQLVGLGGDKAQKVFAGVMNVMMTEFIRAAYTSQWEAPSWTASHLRCWVENVFGRLVVQVLDIIHKPAEEVPGNLDVSFGNLEKWQAIAISRLGALRTSELFEVIAQWPQSKGAMQDLKHFIVHAPARQYLSNSFITTLYHKLLHPGASTVQILQLYISIIRAFHMLDPKGVLLQWIARPIRQYLRYRDDTVEVIVRGLLAKPGGTHDPKGLPSGDDTLHELSTELSNAHKLSQQNNTHDLDWNDMNWTPDPMDASADYQKPKGADVIDSLISLFDSKETFVKELQTHLADRLLQDVDTFNQEKTVLDLLKIRFGDSSLQACEVMLRDISASRTANDTIRGRQLHEGPASPDSDNPSGQDVELNVKILSRFFWPEFKDNVNFTGLPQVTQACQKRFSQGFEDLKSSRKLTWLTGLGQVTVELELGDRTVEFKCTTWQATVISQWDYDPETSPALTLDVKSLAESLGMPENLVRSACLFWTSHGVLVERHKDHYQAVEYLSSEDAFPEDVSGDRGTVEAIDTVDAAAAAEAAEAAAAAAAKETAEAAAMEKMNLYWQFIVGMLTNQGAMNLQKIVMMLKIVVPGGFPFNNEELREFLAGMVSKGKLEIVSGGNYKLVQ</sequence>
<dbReference type="GO" id="GO:0070979">
    <property type="term" value="P:protein K11-linked ubiquitination"/>
    <property type="evidence" value="ECO:0007669"/>
    <property type="project" value="TreeGrafter"/>
</dbReference>
<dbReference type="InterPro" id="IPR044554">
    <property type="entry name" value="ANAPC2"/>
</dbReference>
<feature type="domain" description="Cullin family profile" evidence="8">
    <location>
        <begin position="627"/>
        <end position="836"/>
    </location>
</feature>
<dbReference type="InterPro" id="IPR059120">
    <property type="entry name" value="Cullin-like_AB"/>
</dbReference>
<keyword evidence="5" id="KW-0131">Cell cycle</keyword>
<dbReference type="Proteomes" id="UP001149074">
    <property type="component" value="Unassembled WGS sequence"/>
</dbReference>
<dbReference type="FunFam" id="1.10.10.10:FF:000409">
    <property type="entry name" value="Anaphase-promoting complex subunit ApcB"/>
    <property type="match status" value="1"/>
</dbReference>
<dbReference type="SMART" id="SM01013">
    <property type="entry name" value="APC2"/>
    <property type="match status" value="1"/>
</dbReference>
<dbReference type="Gene3D" id="3.30.230.130">
    <property type="entry name" value="Cullin, Chain C, Domain 2"/>
    <property type="match status" value="1"/>
</dbReference>
<evidence type="ECO:0000313" key="10">
    <source>
        <dbReference type="Proteomes" id="UP001149074"/>
    </source>
</evidence>
<dbReference type="SMART" id="SM00182">
    <property type="entry name" value="CULLIN"/>
    <property type="match status" value="1"/>
</dbReference>
<comment type="similarity">
    <text evidence="6">Belongs to the cullin family.</text>
</comment>
<gene>
    <name evidence="9" type="ORF">N7532_003215</name>
</gene>
<dbReference type="Gene3D" id="1.20.1310.10">
    <property type="entry name" value="Cullin Repeats"/>
    <property type="match status" value="1"/>
</dbReference>
<dbReference type="SUPFAM" id="SSF46785">
    <property type="entry name" value="Winged helix' DNA-binding domain"/>
    <property type="match status" value="1"/>
</dbReference>
<accession>A0A9W9FM01</accession>
<reference evidence="9" key="2">
    <citation type="journal article" date="2023" name="IMA Fungus">
        <title>Comparative genomic study of the Penicillium genus elucidates a diverse pangenome and 15 lateral gene transfer events.</title>
        <authorList>
            <person name="Petersen C."/>
            <person name="Sorensen T."/>
            <person name="Nielsen M.R."/>
            <person name="Sondergaard T.E."/>
            <person name="Sorensen J.L."/>
            <person name="Fitzpatrick D.A."/>
            <person name="Frisvad J.C."/>
            <person name="Nielsen K.L."/>
        </authorList>
    </citation>
    <scope>NUCLEOTIDE SEQUENCE</scope>
    <source>
        <strain evidence="9">IBT 30761</strain>
    </source>
</reference>
<organism evidence="9 10">
    <name type="scientific">Penicillium argentinense</name>
    <dbReference type="NCBI Taxonomy" id="1131581"/>
    <lineage>
        <taxon>Eukaryota</taxon>
        <taxon>Fungi</taxon>
        <taxon>Dikarya</taxon>
        <taxon>Ascomycota</taxon>
        <taxon>Pezizomycotina</taxon>
        <taxon>Eurotiomycetes</taxon>
        <taxon>Eurotiomycetidae</taxon>
        <taxon>Eurotiales</taxon>
        <taxon>Aspergillaceae</taxon>
        <taxon>Penicillium</taxon>
    </lineage>
</organism>
<proteinExistence type="inferred from homology"/>
<dbReference type="Gene3D" id="1.10.10.10">
    <property type="entry name" value="Winged helix-like DNA-binding domain superfamily/Winged helix DNA-binding domain"/>
    <property type="match status" value="1"/>
</dbReference>
<dbReference type="RefSeq" id="XP_056476066.1">
    <property type="nucleotide sequence ID" value="XM_056615709.1"/>
</dbReference>
<evidence type="ECO:0000256" key="6">
    <source>
        <dbReference type="PROSITE-ProRule" id="PRU00330"/>
    </source>
</evidence>
<dbReference type="Pfam" id="PF26557">
    <property type="entry name" value="Cullin_AB"/>
    <property type="match status" value="1"/>
</dbReference>
<dbReference type="GO" id="GO:0051301">
    <property type="term" value="P:cell division"/>
    <property type="evidence" value="ECO:0007669"/>
    <property type="project" value="UniProtKB-KW"/>
</dbReference>
<dbReference type="OrthoDB" id="5581181at2759"/>
<dbReference type="InterPro" id="IPR016158">
    <property type="entry name" value="Cullin_homology"/>
</dbReference>
<evidence type="ECO:0000256" key="1">
    <source>
        <dbReference type="ARBA" id="ARBA00016068"/>
    </source>
</evidence>
<dbReference type="PROSITE" id="PS50069">
    <property type="entry name" value="CULLIN_2"/>
    <property type="match status" value="1"/>
</dbReference>
<dbReference type="EMBL" id="JAPQKI010000004">
    <property type="protein sequence ID" value="KAJ5102686.1"/>
    <property type="molecule type" value="Genomic_DNA"/>
</dbReference>
<dbReference type="InterPro" id="IPR057975">
    <property type="entry name" value="TPR_ANAPC2"/>
</dbReference>
<name>A0A9W9FM01_9EURO</name>
<dbReference type="GO" id="GO:0005680">
    <property type="term" value="C:anaphase-promoting complex"/>
    <property type="evidence" value="ECO:0007669"/>
    <property type="project" value="TreeGrafter"/>
</dbReference>
<dbReference type="GO" id="GO:0006511">
    <property type="term" value="P:ubiquitin-dependent protein catabolic process"/>
    <property type="evidence" value="ECO:0007669"/>
    <property type="project" value="InterPro"/>
</dbReference>
<evidence type="ECO:0000256" key="2">
    <source>
        <dbReference type="ARBA" id="ARBA00022618"/>
    </source>
</evidence>
<feature type="compositionally biased region" description="Polar residues" evidence="7">
    <location>
        <begin position="11"/>
        <end position="21"/>
    </location>
</feature>
<keyword evidence="10" id="KW-1185">Reference proteome</keyword>
<dbReference type="AlphaFoldDB" id="A0A9W9FM01"/>
<evidence type="ECO:0000256" key="3">
    <source>
        <dbReference type="ARBA" id="ARBA00022776"/>
    </source>
</evidence>
<comment type="caution">
    <text evidence="9">The sequence shown here is derived from an EMBL/GenBank/DDBJ whole genome shotgun (WGS) entry which is preliminary data.</text>
</comment>
<feature type="compositionally biased region" description="Polar residues" evidence="7">
    <location>
        <begin position="98"/>
        <end position="112"/>
    </location>
</feature>
<feature type="compositionally biased region" description="Low complexity" evidence="7">
    <location>
        <begin position="86"/>
        <end position="97"/>
    </location>
</feature>
<dbReference type="InterPro" id="IPR036388">
    <property type="entry name" value="WH-like_DNA-bd_sf"/>
</dbReference>
<dbReference type="GO" id="GO:0007091">
    <property type="term" value="P:metaphase/anaphase transition of mitotic cell cycle"/>
    <property type="evidence" value="ECO:0007669"/>
    <property type="project" value="TreeGrafter"/>
</dbReference>
<dbReference type="GO" id="GO:0031625">
    <property type="term" value="F:ubiquitin protein ligase binding"/>
    <property type="evidence" value="ECO:0007669"/>
    <property type="project" value="InterPro"/>
</dbReference>
<dbReference type="SUPFAM" id="SSF75632">
    <property type="entry name" value="Cullin homology domain"/>
    <property type="match status" value="1"/>
</dbReference>
<dbReference type="InterPro" id="IPR036317">
    <property type="entry name" value="Cullin_homology_sf"/>
</dbReference>
<dbReference type="GeneID" id="81354688"/>
<dbReference type="InterPro" id="IPR014786">
    <property type="entry name" value="ANAPC2_C"/>
</dbReference>
<dbReference type="PANTHER" id="PTHR45957">
    <property type="entry name" value="ANAPHASE-PROMOTING COMPLEX SUBUNIT 2"/>
    <property type="match status" value="1"/>
</dbReference>
<keyword evidence="4" id="KW-0833">Ubl conjugation pathway</keyword>
<evidence type="ECO:0000259" key="8">
    <source>
        <dbReference type="PROSITE" id="PS50069"/>
    </source>
</evidence>
<dbReference type="InterPro" id="IPR036390">
    <property type="entry name" value="WH_DNA-bd_sf"/>
</dbReference>
<evidence type="ECO:0000256" key="4">
    <source>
        <dbReference type="ARBA" id="ARBA00022786"/>
    </source>
</evidence>
<feature type="region of interest" description="Disordered" evidence="7">
    <location>
        <begin position="77"/>
        <end position="120"/>
    </location>
</feature>